<keyword evidence="10 13" id="KW-0408">Iron</keyword>
<dbReference type="GO" id="GO:0006805">
    <property type="term" value="P:xenobiotic metabolic process"/>
    <property type="evidence" value="ECO:0007669"/>
    <property type="project" value="TreeGrafter"/>
</dbReference>
<dbReference type="InterPro" id="IPR050182">
    <property type="entry name" value="Cytochrome_P450_fam2"/>
</dbReference>
<keyword evidence="8" id="KW-0492">Microsome</keyword>
<dbReference type="PANTHER" id="PTHR24300">
    <property type="entry name" value="CYTOCHROME P450 508A4-RELATED"/>
    <property type="match status" value="1"/>
</dbReference>
<keyword evidence="12" id="KW-0472">Membrane</keyword>
<dbReference type="InterPro" id="IPR001128">
    <property type="entry name" value="Cyt_P450"/>
</dbReference>
<gene>
    <name evidence="15" type="primary">LOC103255987</name>
</gene>
<feature type="binding site" description="axial binding residue" evidence="13">
    <location>
        <position position="233"/>
    </location>
    <ligand>
        <name>heme</name>
        <dbReference type="ChEBI" id="CHEBI:30413"/>
    </ligand>
    <ligandPart>
        <name>Fe</name>
        <dbReference type="ChEBI" id="CHEBI:18248"/>
    </ligandPart>
</feature>
<dbReference type="OrthoDB" id="2789670at2759"/>
<dbReference type="GeneID" id="103255987"/>
<evidence type="ECO:0000313" key="14">
    <source>
        <dbReference type="Proteomes" id="UP000189704"/>
    </source>
</evidence>
<proteinExistence type="inferred from homology"/>
<keyword evidence="6 13" id="KW-0479">Metal-binding</keyword>
<name>A0A1U7TE93_CARSF</name>
<evidence type="ECO:0000256" key="2">
    <source>
        <dbReference type="ARBA" id="ARBA00004174"/>
    </source>
</evidence>
<organism evidence="14 15">
    <name type="scientific">Carlito syrichta</name>
    <name type="common">Philippine tarsier</name>
    <name type="synonym">Tarsius syrichta</name>
    <dbReference type="NCBI Taxonomy" id="1868482"/>
    <lineage>
        <taxon>Eukaryota</taxon>
        <taxon>Metazoa</taxon>
        <taxon>Chordata</taxon>
        <taxon>Craniata</taxon>
        <taxon>Vertebrata</taxon>
        <taxon>Euteleostomi</taxon>
        <taxon>Mammalia</taxon>
        <taxon>Eutheria</taxon>
        <taxon>Euarchontoglires</taxon>
        <taxon>Primates</taxon>
        <taxon>Haplorrhini</taxon>
        <taxon>Tarsiiformes</taxon>
        <taxon>Tarsiidae</taxon>
        <taxon>Carlito</taxon>
    </lineage>
</organism>
<keyword evidence="11" id="KW-0503">Monooxygenase</keyword>
<evidence type="ECO:0000256" key="13">
    <source>
        <dbReference type="PIRSR" id="PIRSR602401-1"/>
    </source>
</evidence>
<evidence type="ECO:0000256" key="3">
    <source>
        <dbReference type="ARBA" id="ARBA00004406"/>
    </source>
</evidence>
<dbReference type="PRINTS" id="PR00463">
    <property type="entry name" value="EP450I"/>
</dbReference>
<keyword evidence="7" id="KW-0256">Endoplasmic reticulum</keyword>
<protein>
    <submittedName>
        <fullName evidence="15">Cytochrome P450 2C3-like</fullName>
    </submittedName>
</protein>
<dbReference type="InterPro" id="IPR036396">
    <property type="entry name" value="Cyt_P450_sf"/>
</dbReference>
<comment type="similarity">
    <text evidence="4">Belongs to the cytochrome P450 family.</text>
</comment>
<evidence type="ECO:0000256" key="8">
    <source>
        <dbReference type="ARBA" id="ARBA00022848"/>
    </source>
</evidence>
<dbReference type="SUPFAM" id="SSF48264">
    <property type="entry name" value="Cytochrome P450"/>
    <property type="match status" value="1"/>
</dbReference>
<dbReference type="GO" id="GO:0005506">
    <property type="term" value="F:iron ion binding"/>
    <property type="evidence" value="ECO:0007669"/>
    <property type="project" value="InterPro"/>
</dbReference>
<keyword evidence="14" id="KW-1185">Reference proteome</keyword>
<dbReference type="GO" id="GO:0005789">
    <property type="term" value="C:endoplasmic reticulum membrane"/>
    <property type="evidence" value="ECO:0007669"/>
    <property type="project" value="UniProtKB-SubCell"/>
</dbReference>
<dbReference type="KEGG" id="csyr:103255987"/>
<evidence type="ECO:0000256" key="7">
    <source>
        <dbReference type="ARBA" id="ARBA00022824"/>
    </source>
</evidence>
<dbReference type="GO" id="GO:0006082">
    <property type="term" value="P:organic acid metabolic process"/>
    <property type="evidence" value="ECO:0007669"/>
    <property type="project" value="TreeGrafter"/>
</dbReference>
<dbReference type="Proteomes" id="UP000189704">
    <property type="component" value="Unplaced"/>
</dbReference>
<evidence type="ECO:0000256" key="1">
    <source>
        <dbReference type="ARBA" id="ARBA00001971"/>
    </source>
</evidence>
<evidence type="ECO:0000256" key="6">
    <source>
        <dbReference type="ARBA" id="ARBA00022723"/>
    </source>
</evidence>
<dbReference type="PANTHER" id="PTHR24300:SF200">
    <property type="entry name" value="CYTOCHROME P450 2C70"/>
    <property type="match status" value="1"/>
</dbReference>
<keyword evidence="5 13" id="KW-0349">Heme</keyword>
<keyword evidence="9" id="KW-0560">Oxidoreductase</keyword>
<comment type="cofactor">
    <cofactor evidence="1 13">
        <name>heme</name>
        <dbReference type="ChEBI" id="CHEBI:30413"/>
    </cofactor>
</comment>
<sequence>MFAEGIKNYFFFQFCNVFPFLHYLPGSHNELFKNFPAQHKLILEQIKEHQDSLDINNLRDFIDYFLISMEKEKHNKQAEFIMDNLVITIWDIFSAGTETTSTTLRYGFLLLLKHPEVSAKVREEIDHVVGRDWSPCMQDRSRMPYTVAVVHEIQRYIDLVPTNMPYAVIQDIQFREYLILKGTNILTHLTSVLHNEKEFPNPEKFDPGHFLDERGNFKKSEYFIPFPAGKRACAGEGLARMELFLLLTTILQHFTLKSLVAPKDIDATPVNNGLGSAPPSCELCFIPV</sequence>
<evidence type="ECO:0000256" key="9">
    <source>
        <dbReference type="ARBA" id="ARBA00023002"/>
    </source>
</evidence>
<evidence type="ECO:0000256" key="4">
    <source>
        <dbReference type="ARBA" id="ARBA00010617"/>
    </source>
</evidence>
<evidence type="ECO:0000256" key="11">
    <source>
        <dbReference type="ARBA" id="ARBA00023033"/>
    </source>
</evidence>
<evidence type="ECO:0000256" key="12">
    <source>
        <dbReference type="ARBA" id="ARBA00023136"/>
    </source>
</evidence>
<dbReference type="GO" id="GO:0020037">
    <property type="term" value="F:heme binding"/>
    <property type="evidence" value="ECO:0007669"/>
    <property type="project" value="InterPro"/>
</dbReference>
<dbReference type="PRINTS" id="PR00385">
    <property type="entry name" value="P450"/>
</dbReference>
<dbReference type="GO" id="GO:0016712">
    <property type="term" value="F:oxidoreductase activity, acting on paired donors, with incorporation or reduction of molecular oxygen, reduced flavin or flavoprotein as one donor, and incorporation of one atom of oxygen"/>
    <property type="evidence" value="ECO:0007669"/>
    <property type="project" value="TreeGrafter"/>
</dbReference>
<dbReference type="Gene3D" id="1.10.630.10">
    <property type="entry name" value="Cytochrome P450"/>
    <property type="match status" value="1"/>
</dbReference>
<comment type="subcellular location">
    <subcellularLocation>
        <location evidence="3">Endoplasmic reticulum membrane</location>
        <topology evidence="3">Peripheral membrane protein</topology>
    </subcellularLocation>
    <subcellularLocation>
        <location evidence="2">Microsome membrane</location>
        <topology evidence="2">Peripheral membrane protein</topology>
    </subcellularLocation>
</comment>
<dbReference type="CTD" id="103255987"/>
<dbReference type="AlphaFoldDB" id="A0A1U7TE93"/>
<dbReference type="Pfam" id="PF00067">
    <property type="entry name" value="p450"/>
    <property type="match status" value="1"/>
</dbReference>
<dbReference type="RefSeq" id="XP_008052076.1">
    <property type="nucleotide sequence ID" value="XM_008053885.1"/>
</dbReference>
<evidence type="ECO:0000313" key="15">
    <source>
        <dbReference type="RefSeq" id="XP_008052076.1"/>
    </source>
</evidence>
<evidence type="ECO:0000256" key="10">
    <source>
        <dbReference type="ARBA" id="ARBA00023004"/>
    </source>
</evidence>
<dbReference type="FunFam" id="1.10.630.10:FF:000238">
    <property type="entry name" value="Cytochrome P450 2A6"/>
    <property type="match status" value="1"/>
</dbReference>
<dbReference type="InterPro" id="IPR002401">
    <property type="entry name" value="Cyt_P450_E_grp-I"/>
</dbReference>
<evidence type="ECO:0000256" key="5">
    <source>
        <dbReference type="ARBA" id="ARBA00022617"/>
    </source>
</evidence>
<accession>A0A1U7TE93</accession>
<reference evidence="15" key="1">
    <citation type="submission" date="2025-08" db="UniProtKB">
        <authorList>
            <consortium name="RefSeq"/>
        </authorList>
    </citation>
    <scope>IDENTIFICATION</scope>
</reference>